<dbReference type="EMBL" id="BK015653">
    <property type="protein sequence ID" value="DAE18372.1"/>
    <property type="molecule type" value="Genomic_DNA"/>
</dbReference>
<reference evidence="1" key="1">
    <citation type="journal article" date="2021" name="Proc. Natl. Acad. Sci. U.S.A.">
        <title>A Catalog of Tens of Thousands of Viruses from Human Metagenomes Reveals Hidden Associations with Chronic Diseases.</title>
        <authorList>
            <person name="Tisza M.J."/>
            <person name="Buck C.B."/>
        </authorList>
    </citation>
    <scope>NUCLEOTIDE SEQUENCE</scope>
    <source>
        <strain evidence="1">CteHV32</strain>
    </source>
</reference>
<sequence>MHRVSNRFIVLCFPLDCFHQCQSHGVVSEDYS</sequence>
<accession>A0A8S5QIK1</accession>
<evidence type="ECO:0000313" key="1">
    <source>
        <dbReference type="EMBL" id="DAE18372.1"/>
    </source>
</evidence>
<proteinExistence type="predicted"/>
<protein>
    <submittedName>
        <fullName evidence="1">Uncharacterized protein</fullName>
    </submittedName>
</protein>
<organism evidence="1">
    <name type="scientific">Siphoviridae sp. cteHV32</name>
    <dbReference type="NCBI Taxonomy" id="2825588"/>
    <lineage>
        <taxon>Viruses</taxon>
        <taxon>Duplodnaviria</taxon>
        <taxon>Heunggongvirae</taxon>
        <taxon>Uroviricota</taxon>
        <taxon>Caudoviricetes</taxon>
    </lineage>
</organism>
<name>A0A8S5QIK1_9CAUD</name>